<keyword evidence="6 10" id="KW-0472">Membrane</keyword>
<dbReference type="SUPFAM" id="SSF81321">
    <property type="entry name" value="Family A G protein-coupled receptor-like"/>
    <property type="match status" value="1"/>
</dbReference>
<feature type="transmembrane region" description="Helical" evidence="10">
    <location>
        <begin position="154"/>
        <end position="175"/>
    </location>
</feature>
<organism evidence="12 13">
    <name type="scientific">Schistosoma mekongi</name>
    <name type="common">Parasitic worm</name>
    <dbReference type="NCBI Taxonomy" id="38744"/>
    <lineage>
        <taxon>Eukaryota</taxon>
        <taxon>Metazoa</taxon>
        <taxon>Spiralia</taxon>
        <taxon>Lophotrochozoa</taxon>
        <taxon>Platyhelminthes</taxon>
        <taxon>Trematoda</taxon>
        <taxon>Digenea</taxon>
        <taxon>Strigeidida</taxon>
        <taxon>Schistosomatoidea</taxon>
        <taxon>Schistosomatidae</taxon>
        <taxon>Schistosoma</taxon>
    </lineage>
</organism>
<evidence type="ECO:0000256" key="9">
    <source>
        <dbReference type="ARBA" id="ARBA00023224"/>
    </source>
</evidence>
<comment type="subcellular location">
    <subcellularLocation>
        <location evidence="1 10">Cell membrane</location>
        <topology evidence="1 10">Multi-pass membrane protein</topology>
    </subcellularLocation>
</comment>
<dbReference type="InterPro" id="IPR000276">
    <property type="entry name" value="GPCR_Rhodpsn"/>
</dbReference>
<dbReference type="Proteomes" id="UP001292079">
    <property type="component" value="Unassembled WGS sequence"/>
</dbReference>
<comment type="similarity">
    <text evidence="10">Belongs to the G-protein coupled receptor 1 family. Vasopressin/oxytocin receptor subfamily.</text>
</comment>
<dbReference type="EMBL" id="JALJAT010000004">
    <property type="protein sequence ID" value="KAK4470633.1"/>
    <property type="molecule type" value="Genomic_DNA"/>
</dbReference>
<protein>
    <recommendedName>
        <fullName evidence="11">G-protein coupled receptors family 1 profile domain-containing protein</fullName>
    </recommendedName>
</protein>
<dbReference type="PRINTS" id="PR00237">
    <property type="entry name" value="GPCRRHODOPSN"/>
</dbReference>
<dbReference type="Pfam" id="PF00001">
    <property type="entry name" value="7tm_1"/>
    <property type="match status" value="1"/>
</dbReference>
<name>A0AAE2D405_SCHME</name>
<dbReference type="InterPro" id="IPR001817">
    <property type="entry name" value="Vasoprsn_rcpt"/>
</dbReference>
<feature type="transmembrane region" description="Helical" evidence="10">
    <location>
        <begin position="352"/>
        <end position="372"/>
    </location>
</feature>
<evidence type="ECO:0000256" key="7">
    <source>
        <dbReference type="ARBA" id="ARBA00023170"/>
    </source>
</evidence>
<feature type="transmembrane region" description="Helical" evidence="10">
    <location>
        <begin position="117"/>
        <end position="134"/>
    </location>
</feature>
<dbReference type="AlphaFoldDB" id="A0AAE2D405"/>
<evidence type="ECO:0000256" key="1">
    <source>
        <dbReference type="ARBA" id="ARBA00004651"/>
    </source>
</evidence>
<reference evidence="12" key="1">
    <citation type="submission" date="2022-04" db="EMBL/GenBank/DDBJ databases">
        <authorList>
            <person name="Xu L."/>
            <person name="Lv Z."/>
        </authorList>
    </citation>
    <scope>NUCLEOTIDE SEQUENCE</scope>
    <source>
        <strain evidence="12">LV_2022a</strain>
    </source>
</reference>
<evidence type="ECO:0000256" key="3">
    <source>
        <dbReference type="ARBA" id="ARBA00022692"/>
    </source>
</evidence>
<keyword evidence="9 10" id="KW-0807">Transducer</keyword>
<dbReference type="PANTHER" id="PTHR24241">
    <property type="entry name" value="NEUROPEPTIDE RECEPTOR-RELATED G-PROTEIN COUPLED RECEPTOR"/>
    <property type="match status" value="1"/>
</dbReference>
<dbReference type="GO" id="GO:0005886">
    <property type="term" value="C:plasma membrane"/>
    <property type="evidence" value="ECO:0007669"/>
    <property type="project" value="UniProtKB-SubCell"/>
</dbReference>
<evidence type="ECO:0000256" key="8">
    <source>
        <dbReference type="ARBA" id="ARBA00023180"/>
    </source>
</evidence>
<evidence type="ECO:0000256" key="5">
    <source>
        <dbReference type="ARBA" id="ARBA00023040"/>
    </source>
</evidence>
<keyword evidence="7 10" id="KW-0675">Receptor</keyword>
<evidence type="ECO:0000259" key="11">
    <source>
        <dbReference type="PROSITE" id="PS50262"/>
    </source>
</evidence>
<keyword evidence="2" id="KW-1003">Cell membrane</keyword>
<gene>
    <name evidence="12" type="ORF">MN116_006168</name>
</gene>
<comment type="caution">
    <text evidence="12">The sequence shown here is derived from an EMBL/GenBank/DDBJ whole genome shotgun (WGS) entry which is preliminary data.</text>
</comment>
<dbReference type="PANTHER" id="PTHR24241:SF161">
    <property type="entry name" value="G-PROTEIN COUPLED RECEPTORS FAMILY 1 PROFILE DOMAIN-CONTAINING PROTEIN"/>
    <property type="match status" value="1"/>
</dbReference>
<dbReference type="InterPro" id="IPR017452">
    <property type="entry name" value="GPCR_Rhodpsn_7TM"/>
</dbReference>
<evidence type="ECO:0000256" key="2">
    <source>
        <dbReference type="ARBA" id="ARBA00022475"/>
    </source>
</evidence>
<dbReference type="Gene3D" id="1.20.1070.10">
    <property type="entry name" value="Rhodopsin 7-helix transmembrane proteins"/>
    <property type="match status" value="1"/>
</dbReference>
<evidence type="ECO:0000256" key="6">
    <source>
        <dbReference type="ARBA" id="ARBA00023136"/>
    </source>
</evidence>
<dbReference type="GO" id="GO:0005000">
    <property type="term" value="F:vasopressin receptor activity"/>
    <property type="evidence" value="ECO:0007669"/>
    <property type="project" value="InterPro"/>
</dbReference>
<feature type="transmembrane region" description="Helical" evidence="10">
    <location>
        <begin position="392"/>
        <end position="412"/>
    </location>
</feature>
<evidence type="ECO:0000313" key="13">
    <source>
        <dbReference type="Proteomes" id="UP001292079"/>
    </source>
</evidence>
<evidence type="ECO:0000313" key="12">
    <source>
        <dbReference type="EMBL" id="KAK4470633.1"/>
    </source>
</evidence>
<evidence type="ECO:0000256" key="4">
    <source>
        <dbReference type="ARBA" id="ARBA00022989"/>
    </source>
</evidence>
<dbReference type="GO" id="GO:0032870">
    <property type="term" value="P:cellular response to hormone stimulus"/>
    <property type="evidence" value="ECO:0007669"/>
    <property type="project" value="TreeGrafter"/>
</dbReference>
<evidence type="ECO:0000256" key="10">
    <source>
        <dbReference type="RuleBase" id="RU046427"/>
    </source>
</evidence>
<feature type="transmembrane region" description="Helical" evidence="10">
    <location>
        <begin position="82"/>
        <end position="105"/>
    </location>
</feature>
<keyword evidence="8 10" id="KW-0325">Glycoprotein</keyword>
<feature type="domain" description="G-protein coupled receptors family 1 profile" evidence="11">
    <location>
        <begin position="97"/>
        <end position="408"/>
    </location>
</feature>
<keyword evidence="3 10" id="KW-0812">Transmembrane</keyword>
<keyword evidence="13" id="KW-1185">Reference proteome</keyword>
<dbReference type="PRINTS" id="PR00896">
    <property type="entry name" value="VASOPRESSINR"/>
</dbReference>
<dbReference type="GO" id="GO:0042277">
    <property type="term" value="F:peptide binding"/>
    <property type="evidence" value="ECO:0007669"/>
    <property type="project" value="TreeGrafter"/>
</dbReference>
<dbReference type="PROSITE" id="PS50262">
    <property type="entry name" value="G_PROTEIN_RECEP_F1_2"/>
    <property type="match status" value="1"/>
</dbReference>
<proteinExistence type="inferred from homology"/>
<keyword evidence="4 10" id="KW-1133">Transmembrane helix</keyword>
<sequence length="427" mass="48552">MSCLQNMNSDFCCIDESSSSSISSTSVIFKIKQLQNIMNDRFNISLNFTLFKDHTLNQEYNNNTAFSKDTKDIIIDEHLQTIGLIILLVLFFTIIIGNLTVLGVIFSRKIKTQMKIFIINLAITDIFVALGGILPEIIWNITIGFYAPTFVCKLVKYMSTTITYGSSFALITLSIDRAEAVCRPLRATSSKFSKKTYALILIGFGWLAAMICGVPTAFLAQKVYEGTQYENCRFDFSKISPQAYLTSIAMSVFVIPAFIIATCHIVIVIKIWHASKSRKFRINNLPDLHQKQSQEKQSSNPLSVTTISTSNKKLNEFSVDRKSLRMGLSRRVNRKHVHSNCISRAKVKTVKMTCLIVSAYVICWCPFMVWNLLVTYGYMRRYAPYLMKYSPIIQHLVPLNSTVNPGIFWIFNAENFIRRRGRTTAVV</sequence>
<accession>A0AAE2D405</accession>
<reference evidence="12" key="2">
    <citation type="journal article" date="2023" name="Infect Dis Poverty">
        <title>Chromosome-scale genome of the human blood fluke Schistosoma mekongi and its implications for public health.</title>
        <authorList>
            <person name="Zhou M."/>
            <person name="Xu L."/>
            <person name="Xu D."/>
            <person name="Chen W."/>
            <person name="Khan J."/>
            <person name="Hu Y."/>
            <person name="Huang H."/>
            <person name="Wei H."/>
            <person name="Zhang Y."/>
            <person name="Chusongsang P."/>
            <person name="Tanasarnprasert K."/>
            <person name="Hu X."/>
            <person name="Limpanont Y."/>
            <person name="Lv Z."/>
        </authorList>
    </citation>
    <scope>NUCLEOTIDE SEQUENCE</scope>
    <source>
        <strain evidence="12">LV_2022a</strain>
    </source>
</reference>
<feature type="transmembrane region" description="Helical" evidence="10">
    <location>
        <begin position="243"/>
        <end position="272"/>
    </location>
</feature>
<keyword evidence="5 10" id="KW-0297">G-protein coupled receptor</keyword>
<feature type="transmembrane region" description="Helical" evidence="10">
    <location>
        <begin position="196"/>
        <end position="220"/>
    </location>
</feature>